<gene>
    <name evidence="1" type="ORF">CPELLU_LOCUS21327</name>
</gene>
<comment type="caution">
    <text evidence="1">The sequence shown here is derived from an EMBL/GenBank/DDBJ whole genome shotgun (WGS) entry which is preliminary data.</text>
</comment>
<organism evidence="1 2">
    <name type="scientific">Cetraspora pellucida</name>
    <dbReference type="NCBI Taxonomy" id="1433469"/>
    <lineage>
        <taxon>Eukaryota</taxon>
        <taxon>Fungi</taxon>
        <taxon>Fungi incertae sedis</taxon>
        <taxon>Mucoromycota</taxon>
        <taxon>Glomeromycotina</taxon>
        <taxon>Glomeromycetes</taxon>
        <taxon>Diversisporales</taxon>
        <taxon>Gigasporaceae</taxon>
        <taxon>Cetraspora</taxon>
    </lineage>
</organism>
<evidence type="ECO:0000313" key="2">
    <source>
        <dbReference type="Proteomes" id="UP000789759"/>
    </source>
</evidence>
<keyword evidence="2" id="KW-1185">Reference proteome</keyword>
<dbReference type="Proteomes" id="UP000789759">
    <property type="component" value="Unassembled WGS sequence"/>
</dbReference>
<sequence length="102" mass="11972">MKKPIISYKQIIKTDTALVRSDLALAYQDFGYNALLISKYYGFYESASYTQNDGYAMVKGIFKHKNNDSNYYLFVYVNWFEDTSRKHIKVNCPIFVLHQDTS</sequence>
<dbReference type="EMBL" id="CAJVQA010077358">
    <property type="protein sequence ID" value="CAG8835971.1"/>
    <property type="molecule type" value="Genomic_DNA"/>
</dbReference>
<name>A0A9N9PDF0_9GLOM</name>
<protein>
    <submittedName>
        <fullName evidence="1">17764_t:CDS:1</fullName>
    </submittedName>
</protein>
<dbReference type="OrthoDB" id="2426766at2759"/>
<accession>A0A9N9PDF0</accession>
<dbReference type="AlphaFoldDB" id="A0A9N9PDF0"/>
<evidence type="ECO:0000313" key="1">
    <source>
        <dbReference type="EMBL" id="CAG8835971.1"/>
    </source>
</evidence>
<proteinExistence type="predicted"/>
<feature type="non-terminal residue" evidence="1">
    <location>
        <position position="1"/>
    </location>
</feature>
<reference evidence="1" key="1">
    <citation type="submission" date="2021-06" db="EMBL/GenBank/DDBJ databases">
        <authorList>
            <person name="Kallberg Y."/>
            <person name="Tangrot J."/>
            <person name="Rosling A."/>
        </authorList>
    </citation>
    <scope>NUCLEOTIDE SEQUENCE</scope>
    <source>
        <strain evidence="1">FL966</strain>
    </source>
</reference>